<keyword evidence="1" id="KW-0732">Signal</keyword>
<dbReference type="InterPro" id="IPR030395">
    <property type="entry name" value="GP_PDE_dom"/>
</dbReference>
<evidence type="ECO:0000259" key="2">
    <source>
        <dbReference type="PROSITE" id="PS51704"/>
    </source>
</evidence>
<dbReference type="Pfam" id="PF16387">
    <property type="entry name" value="DUF4996"/>
    <property type="match status" value="1"/>
</dbReference>
<gene>
    <name evidence="3" type="ORF">B7Z01_14110</name>
</gene>
<dbReference type="InterPro" id="IPR032160">
    <property type="entry name" value="DUF4996"/>
</dbReference>
<feature type="domain" description="GP-PDE" evidence="2">
    <location>
        <begin position="46"/>
        <end position="300"/>
    </location>
</feature>
<evidence type="ECO:0000313" key="3">
    <source>
        <dbReference type="EMBL" id="OYX30618.1"/>
    </source>
</evidence>
<dbReference type="GO" id="GO:0008889">
    <property type="term" value="F:glycerophosphodiester phosphodiesterase activity"/>
    <property type="evidence" value="ECO:0007669"/>
    <property type="project" value="TreeGrafter"/>
</dbReference>
<dbReference type="PROSITE" id="PS51704">
    <property type="entry name" value="GP_PDE"/>
    <property type="match status" value="1"/>
</dbReference>
<comment type="caution">
    <text evidence="3">The sequence shown here is derived from an EMBL/GenBank/DDBJ whole genome shotgun (WGS) entry which is preliminary data.</text>
</comment>
<dbReference type="PANTHER" id="PTHR46320:SF1">
    <property type="entry name" value="GLYCEROPHOSPHODIESTER PHOSPHODIESTERASE 1"/>
    <property type="match status" value="1"/>
</dbReference>
<dbReference type="GO" id="GO:0005886">
    <property type="term" value="C:plasma membrane"/>
    <property type="evidence" value="ECO:0007669"/>
    <property type="project" value="TreeGrafter"/>
</dbReference>
<dbReference type="Gene3D" id="3.20.20.190">
    <property type="entry name" value="Phosphatidylinositol (PI) phosphodiesterase"/>
    <property type="match status" value="1"/>
</dbReference>
<accession>A0A258FEY0</accession>
<dbReference type="PANTHER" id="PTHR46320">
    <property type="entry name" value="GLYCEROPHOSPHODIESTER PHOSPHODIESTERASE 1"/>
    <property type="match status" value="1"/>
</dbReference>
<organism evidence="3 4">
    <name type="scientific">Brevundimonas subvibrioides</name>
    <dbReference type="NCBI Taxonomy" id="74313"/>
    <lineage>
        <taxon>Bacteria</taxon>
        <taxon>Pseudomonadati</taxon>
        <taxon>Pseudomonadota</taxon>
        <taxon>Alphaproteobacteria</taxon>
        <taxon>Caulobacterales</taxon>
        <taxon>Caulobacteraceae</taxon>
        <taxon>Brevundimonas</taxon>
    </lineage>
</organism>
<evidence type="ECO:0000256" key="1">
    <source>
        <dbReference type="SAM" id="SignalP"/>
    </source>
</evidence>
<dbReference type="SUPFAM" id="SSF51695">
    <property type="entry name" value="PLC-like phosphodiesterases"/>
    <property type="match status" value="1"/>
</dbReference>
<evidence type="ECO:0000313" key="4">
    <source>
        <dbReference type="Proteomes" id="UP000215595"/>
    </source>
</evidence>
<feature type="chain" id="PRO_5012220642" description="GP-PDE domain-containing protein" evidence="1">
    <location>
        <begin position="27"/>
        <end position="312"/>
    </location>
</feature>
<dbReference type="GO" id="GO:0006580">
    <property type="term" value="P:ethanolamine metabolic process"/>
    <property type="evidence" value="ECO:0007669"/>
    <property type="project" value="TreeGrafter"/>
</dbReference>
<feature type="signal peptide" evidence="1">
    <location>
        <begin position="1"/>
        <end position="26"/>
    </location>
</feature>
<dbReference type="AlphaFoldDB" id="A0A258FEY0"/>
<dbReference type="GO" id="GO:0070291">
    <property type="term" value="P:N-acylethanolamine metabolic process"/>
    <property type="evidence" value="ECO:0007669"/>
    <property type="project" value="TreeGrafter"/>
</dbReference>
<sequence>MLMTRGQGACLVAAASLLFAAPYVAAQENAAAARRVVLLDANDPAVMVVAHRGCWREAAENALSAIEACVRMGVDMVELDVRLTRDGALVLMHDDTVDRTTDGTGRVSELALAEIRGLRLRAGAGGPTAALTDERPPTFAEAIEAARGRVLVNLDAKADVYDAAFAELERLGAIDLILMKRRVGIGEASLASQPPFDQVLAMPILDQAAGPADAILAEQALGSPVAVELIFADLAWLDDTAPLVEAMAARVWVNTLNPGLAAGLVDADAVRSPDEVWGRLIERGVDMIQTDAPQELLTYLQSRRLKDSAEPR</sequence>
<dbReference type="GO" id="GO:0006644">
    <property type="term" value="P:phospholipid metabolic process"/>
    <property type="evidence" value="ECO:0007669"/>
    <property type="project" value="TreeGrafter"/>
</dbReference>
<dbReference type="Proteomes" id="UP000215595">
    <property type="component" value="Unassembled WGS sequence"/>
</dbReference>
<dbReference type="InterPro" id="IPR017946">
    <property type="entry name" value="PLC-like_Pdiesterase_TIM-brl"/>
</dbReference>
<protein>
    <recommendedName>
        <fullName evidence="2">GP-PDE domain-containing protein</fullName>
    </recommendedName>
</protein>
<name>A0A258FEY0_9CAUL</name>
<reference evidence="3 4" key="1">
    <citation type="submission" date="2017-03" db="EMBL/GenBank/DDBJ databases">
        <title>Lifting the veil on microbial sulfur biogeochemistry in mining wastewaters.</title>
        <authorList>
            <person name="Kantor R.S."/>
            <person name="Colenbrander Nelson T."/>
            <person name="Marshall S."/>
            <person name="Bennett D."/>
            <person name="Apte S."/>
            <person name="Camacho D."/>
            <person name="Thomas B.C."/>
            <person name="Warren L.A."/>
            <person name="Banfield J.F."/>
        </authorList>
    </citation>
    <scope>NUCLEOTIDE SEQUENCE [LARGE SCALE GENOMIC DNA]</scope>
    <source>
        <strain evidence="3">32-69-9</strain>
    </source>
</reference>
<dbReference type="CDD" id="cd08566">
    <property type="entry name" value="GDPD_AtGDE_like"/>
    <property type="match status" value="1"/>
</dbReference>
<dbReference type="Pfam" id="PF03009">
    <property type="entry name" value="GDPD"/>
    <property type="match status" value="1"/>
</dbReference>
<proteinExistence type="predicted"/>
<dbReference type="EMBL" id="NCEB01000041">
    <property type="protein sequence ID" value="OYX30618.1"/>
    <property type="molecule type" value="Genomic_DNA"/>
</dbReference>